<dbReference type="PROSITE" id="PS50994">
    <property type="entry name" value="INTEGRASE"/>
    <property type="match status" value="1"/>
</dbReference>
<dbReference type="InterPro" id="IPR036397">
    <property type="entry name" value="RNaseH_sf"/>
</dbReference>
<feature type="domain" description="Integrase catalytic" evidence="2">
    <location>
        <begin position="146"/>
        <end position="242"/>
    </location>
</feature>
<dbReference type="Proteomes" id="UP000473014">
    <property type="component" value="Unassembled WGS sequence"/>
</dbReference>
<evidence type="ECO:0000313" key="3">
    <source>
        <dbReference type="EMBL" id="MTE22477.1"/>
    </source>
</evidence>
<keyword evidence="4" id="KW-1185">Reference proteome</keyword>
<organism evidence="3 4">
    <name type="scientific">Streptomyces taklimakanensis</name>
    <dbReference type="NCBI Taxonomy" id="2569853"/>
    <lineage>
        <taxon>Bacteria</taxon>
        <taxon>Bacillati</taxon>
        <taxon>Actinomycetota</taxon>
        <taxon>Actinomycetes</taxon>
        <taxon>Kitasatosporales</taxon>
        <taxon>Streptomycetaceae</taxon>
        <taxon>Streptomyces</taxon>
    </lineage>
</organism>
<dbReference type="GO" id="GO:0003676">
    <property type="term" value="F:nucleic acid binding"/>
    <property type="evidence" value="ECO:0007669"/>
    <property type="project" value="InterPro"/>
</dbReference>
<feature type="compositionally biased region" description="Polar residues" evidence="1">
    <location>
        <begin position="269"/>
        <end position="283"/>
    </location>
</feature>
<comment type="caution">
    <text evidence="3">The sequence shown here is derived from an EMBL/GenBank/DDBJ whole genome shotgun (WGS) entry which is preliminary data.</text>
</comment>
<dbReference type="RefSeq" id="WP_155072951.1">
    <property type="nucleotide sequence ID" value="NZ_WIXO01000001.1"/>
</dbReference>
<dbReference type="InterPro" id="IPR012337">
    <property type="entry name" value="RNaseH-like_sf"/>
</dbReference>
<dbReference type="OrthoDB" id="4281720at2"/>
<dbReference type="Pfam" id="PF13683">
    <property type="entry name" value="rve_3"/>
    <property type="match status" value="1"/>
</dbReference>
<evidence type="ECO:0000256" key="1">
    <source>
        <dbReference type="SAM" id="MobiDB-lite"/>
    </source>
</evidence>
<dbReference type="InterPro" id="IPR050900">
    <property type="entry name" value="Transposase_IS3/IS150/IS904"/>
</dbReference>
<dbReference type="EMBL" id="WIXO01000001">
    <property type="protein sequence ID" value="MTE22477.1"/>
    <property type="molecule type" value="Genomic_DNA"/>
</dbReference>
<feature type="compositionally biased region" description="Basic residues" evidence="1">
    <location>
        <begin position="301"/>
        <end position="315"/>
    </location>
</feature>
<evidence type="ECO:0000259" key="2">
    <source>
        <dbReference type="PROSITE" id="PS50994"/>
    </source>
</evidence>
<accession>A0A6G2BJM1</accession>
<protein>
    <submittedName>
        <fullName evidence="3">DDE-type integrase/transposase/recombinase</fullName>
    </submittedName>
</protein>
<reference evidence="3 4" key="1">
    <citation type="submission" date="2019-11" db="EMBL/GenBank/DDBJ databases">
        <authorList>
            <person name="Yuan L."/>
        </authorList>
    </citation>
    <scope>NUCLEOTIDE SEQUENCE [LARGE SCALE GENOMIC DNA]</scope>
    <source>
        <strain evidence="3 4">TRM43335</strain>
    </source>
</reference>
<sequence>MVGSGLRRAVRVLAVGTRFVIGGRARALVCPSPCGDAGRGERLGHPTQFVDGELEGVQAGTQRLQIDRAAVRARGRAAGADFEESKLFEPGGRSTAFKGPSGYGWGLLYPRHHPSGDQQRRPLRTDLVIDALAAAELTRGSLAGAVLHTDHGTQYTSAAFADACRAAGVRQSMSAVGSSADNALAESFNATFKRETLQGRKHWSGEREARLDAFRRLHRYTTRHRHSRLGHRSPIAYEAAFRATPTTLTQVAQPVSRIPGSRPPAFPVSSLSGRRTAAGTTPCSGHPRQTRPAQHSTACSRRPRPHRSPLLRHPRVGPDIWALTGGWGLRSPPP</sequence>
<dbReference type="SUPFAM" id="SSF53098">
    <property type="entry name" value="Ribonuclease H-like"/>
    <property type="match status" value="1"/>
</dbReference>
<proteinExistence type="predicted"/>
<dbReference type="AlphaFoldDB" id="A0A6G2BJM1"/>
<gene>
    <name evidence="3" type="ORF">F0L17_25950</name>
</gene>
<dbReference type="GO" id="GO:0015074">
    <property type="term" value="P:DNA integration"/>
    <property type="evidence" value="ECO:0007669"/>
    <property type="project" value="InterPro"/>
</dbReference>
<feature type="region of interest" description="Disordered" evidence="1">
    <location>
        <begin position="253"/>
        <end position="317"/>
    </location>
</feature>
<dbReference type="Gene3D" id="3.30.420.10">
    <property type="entry name" value="Ribonuclease H-like superfamily/Ribonuclease H"/>
    <property type="match status" value="1"/>
</dbReference>
<dbReference type="InterPro" id="IPR001584">
    <property type="entry name" value="Integrase_cat-core"/>
</dbReference>
<dbReference type="PANTHER" id="PTHR46889">
    <property type="entry name" value="TRANSPOSASE INSF FOR INSERTION SEQUENCE IS3B-RELATED"/>
    <property type="match status" value="1"/>
</dbReference>
<dbReference type="PANTHER" id="PTHR46889:SF4">
    <property type="entry name" value="TRANSPOSASE INSO FOR INSERTION SEQUENCE ELEMENT IS911B-RELATED"/>
    <property type="match status" value="1"/>
</dbReference>
<evidence type="ECO:0000313" key="4">
    <source>
        <dbReference type="Proteomes" id="UP000473014"/>
    </source>
</evidence>
<name>A0A6G2BJM1_9ACTN</name>